<keyword evidence="3" id="KW-1185">Reference proteome</keyword>
<evidence type="ECO:0000313" key="3">
    <source>
        <dbReference type="Proteomes" id="UP001282474"/>
    </source>
</evidence>
<evidence type="ECO:0000313" key="2">
    <source>
        <dbReference type="EMBL" id="MDX3041374.1"/>
    </source>
</evidence>
<organism evidence="2 3">
    <name type="scientific">Streptomyces caniscabiei</name>
    <dbReference type="NCBI Taxonomy" id="2746961"/>
    <lineage>
        <taxon>Bacteria</taxon>
        <taxon>Bacillati</taxon>
        <taxon>Actinomycetota</taxon>
        <taxon>Actinomycetes</taxon>
        <taxon>Kitasatosporales</taxon>
        <taxon>Streptomycetaceae</taxon>
        <taxon>Streptomyces</taxon>
    </lineage>
</organism>
<gene>
    <name evidence="2" type="ORF">PV383_29890</name>
</gene>
<proteinExistence type="predicted"/>
<feature type="compositionally biased region" description="Polar residues" evidence="1">
    <location>
        <begin position="65"/>
        <end position="80"/>
    </location>
</feature>
<name>A0ABU4MYG8_9ACTN</name>
<comment type="caution">
    <text evidence="2">The sequence shown here is derived from an EMBL/GenBank/DDBJ whole genome shotgun (WGS) entry which is preliminary data.</text>
</comment>
<accession>A0ABU4MYG8</accession>
<dbReference type="EMBL" id="JARAWJ010000026">
    <property type="protein sequence ID" value="MDX3041374.1"/>
    <property type="molecule type" value="Genomic_DNA"/>
</dbReference>
<evidence type="ECO:0000256" key="1">
    <source>
        <dbReference type="SAM" id="MobiDB-lite"/>
    </source>
</evidence>
<reference evidence="2 3" key="1">
    <citation type="journal article" date="2023" name="Microb. Genom.">
        <title>Mesoterricola silvestris gen. nov., sp. nov., Mesoterricola sediminis sp. nov., Geothrix oryzae sp. nov., Geothrix edaphica sp. nov., Geothrix rubra sp. nov., and Geothrix limicola sp. nov., six novel members of Acidobacteriota isolated from soils.</title>
        <authorList>
            <person name="Weisberg A.J."/>
            <person name="Pearce E."/>
            <person name="Kramer C.G."/>
            <person name="Chang J.H."/>
            <person name="Clarke C.R."/>
        </authorList>
    </citation>
    <scope>NUCLEOTIDE SEQUENCE [LARGE SCALE GENOMIC DNA]</scope>
    <source>
        <strain evidence="2 3">NE20-4-1</strain>
    </source>
</reference>
<dbReference type="Proteomes" id="UP001282474">
    <property type="component" value="Unassembled WGS sequence"/>
</dbReference>
<feature type="region of interest" description="Disordered" evidence="1">
    <location>
        <begin position="65"/>
        <end position="101"/>
    </location>
</feature>
<protein>
    <submittedName>
        <fullName evidence="2">Uncharacterized protein</fullName>
    </submittedName>
</protein>
<sequence>MLGANMTATGKFPDELEDHMPFVRPYVRSDGTPVRGHSRWAPGARREVTLFAAFGLAVLVIGNASTATESDGKSPDSSVTYPIRFEHSTSSAPRTAAPRPTVSYPVKLDIPALRRSAPTPSVSYPIDLAALAGER</sequence>
<dbReference type="RefSeq" id="WP_052683101.1">
    <property type="nucleotide sequence ID" value="NZ_JABXWF010000002.1"/>
</dbReference>